<sequence length="75" mass="8448">MQTANGACFGANRVIILNEIKRQTNLFKAPLGIALAEEATFIPEALGNNSQHIQYFCSINFHTHTFTLLIFTRKH</sequence>
<dbReference type="STRING" id="696762.PFRI_35620"/>
<keyword evidence="2" id="KW-1185">Reference proteome</keyword>
<protein>
    <submittedName>
        <fullName evidence="1">Uncharacterized protein</fullName>
    </submittedName>
</protein>
<comment type="caution">
    <text evidence="1">The sequence shown here is derived from an EMBL/GenBank/DDBJ whole genome shotgun (WGS) entry which is preliminary data.</text>
</comment>
<dbReference type="EMBL" id="MLCB01000193">
    <property type="protein sequence ID" value="OJI92230.1"/>
    <property type="molecule type" value="Genomic_DNA"/>
</dbReference>
<proteinExistence type="predicted"/>
<reference evidence="1 2" key="1">
    <citation type="submission" date="2016-10" db="EMBL/GenBank/DDBJ databases">
        <title>Genome sequence of Planktotalea frisia SH6-1.</title>
        <authorList>
            <person name="Poehlein A."/>
            <person name="Bakenhus I."/>
            <person name="Voget S."/>
            <person name="Brinkhoff T."/>
            <person name="Simon M."/>
        </authorList>
    </citation>
    <scope>NUCLEOTIDE SEQUENCE [LARGE SCALE GENOMIC DNA]</scope>
    <source>
        <strain evidence="1 2">SH6-1</strain>
    </source>
</reference>
<dbReference type="AlphaFoldDB" id="A0A1L9NSE5"/>
<evidence type="ECO:0000313" key="1">
    <source>
        <dbReference type="EMBL" id="OJI92230.1"/>
    </source>
</evidence>
<name>A0A1L9NSE5_9RHOB</name>
<organism evidence="1 2">
    <name type="scientific">Planktotalea frisia</name>
    <dbReference type="NCBI Taxonomy" id="696762"/>
    <lineage>
        <taxon>Bacteria</taxon>
        <taxon>Pseudomonadati</taxon>
        <taxon>Pseudomonadota</taxon>
        <taxon>Alphaproteobacteria</taxon>
        <taxon>Rhodobacterales</taxon>
        <taxon>Paracoccaceae</taxon>
        <taxon>Planktotalea</taxon>
    </lineage>
</organism>
<evidence type="ECO:0000313" key="2">
    <source>
        <dbReference type="Proteomes" id="UP000184514"/>
    </source>
</evidence>
<dbReference type="Proteomes" id="UP000184514">
    <property type="component" value="Unassembled WGS sequence"/>
</dbReference>
<gene>
    <name evidence="1" type="ORF">PFRI_35620</name>
</gene>
<accession>A0A1L9NSE5</accession>